<dbReference type="PANTHER" id="PTHR31339">
    <property type="entry name" value="PECTIN LYASE-RELATED"/>
    <property type="match status" value="1"/>
</dbReference>
<sequence length="499" mass="55931">MSIVALSSTIYLQVALTFAFLAGSKRKIAYIDLLQIYKRKQMKIASRQNQVDERCSQLKNALLLMVFLVAFSLQALSQKNQHDLFPDGTAIPKWFSDTAKVELKLLGKSYTITDFGAMQDSTVVQTKAIQKTIDYAAANGGGVIIIPEGTFMSGALFFKPKTHLYVAENAVLKGSANIADYPKMPSRMEGQSLPYFAALVNAYGVDGFTISGNGIVDGNGLSYWKAFWQRREEDPNCTNLEVSRPRLVFIWNCDNVQIQDVRLQNAGFWTSHYYQCNNVKILNVRFTSPHEPIKAPSTDAIDLDVCNNVLIKGCYLSVNDDAIALKGGKGPWADTVAGNGSNTNIIIEDCEFGFCHSALTCGSEAIHNKNIIMRNCLINDAKRVLWLKMRPDTPQKYEFVTVENISGNAYSLIYVKPWKQFFDLAGRKDVPLSYSENVTLRNINLKCGVFFDINTSEHDRLSKFIFENLDIKADKADYNKDLIEDFSLINVKVNDKVIK</sequence>
<dbReference type="GO" id="GO:0005975">
    <property type="term" value="P:carbohydrate metabolic process"/>
    <property type="evidence" value="ECO:0007669"/>
    <property type="project" value="InterPro"/>
</dbReference>
<evidence type="ECO:0000313" key="5">
    <source>
        <dbReference type="EMBL" id="SEL57314.1"/>
    </source>
</evidence>
<evidence type="ECO:0000313" key="6">
    <source>
        <dbReference type="Proteomes" id="UP000199421"/>
    </source>
</evidence>
<accession>A0A1H7RBM5</accession>
<keyword evidence="6" id="KW-1185">Reference proteome</keyword>
<keyword evidence="2 4" id="KW-0378">Hydrolase</keyword>
<evidence type="ECO:0000256" key="3">
    <source>
        <dbReference type="ARBA" id="ARBA00023295"/>
    </source>
</evidence>
<comment type="similarity">
    <text evidence="1 4">Belongs to the glycosyl hydrolase 28 family.</text>
</comment>
<dbReference type="InterPro" id="IPR000743">
    <property type="entry name" value="Glyco_hydro_28"/>
</dbReference>
<dbReference type="EMBL" id="FOAF01000002">
    <property type="protein sequence ID" value="SEL57314.1"/>
    <property type="molecule type" value="Genomic_DNA"/>
</dbReference>
<evidence type="ECO:0000256" key="1">
    <source>
        <dbReference type="ARBA" id="ARBA00008834"/>
    </source>
</evidence>
<dbReference type="AlphaFoldDB" id="A0A1H7RBM5"/>
<dbReference type="STRING" id="407022.SAMN05661044_02912"/>
<dbReference type="GO" id="GO:0004650">
    <property type="term" value="F:polygalacturonase activity"/>
    <property type="evidence" value="ECO:0007669"/>
    <property type="project" value="InterPro"/>
</dbReference>
<evidence type="ECO:0000256" key="4">
    <source>
        <dbReference type="RuleBase" id="RU361169"/>
    </source>
</evidence>
<evidence type="ECO:0000256" key="2">
    <source>
        <dbReference type="ARBA" id="ARBA00022801"/>
    </source>
</evidence>
<dbReference type="InterPro" id="IPR011050">
    <property type="entry name" value="Pectin_lyase_fold/virulence"/>
</dbReference>
<proteinExistence type="inferred from homology"/>
<reference evidence="6" key="1">
    <citation type="submission" date="2016-10" db="EMBL/GenBank/DDBJ databases">
        <authorList>
            <person name="Varghese N."/>
            <person name="Submissions S."/>
        </authorList>
    </citation>
    <scope>NUCLEOTIDE SEQUENCE [LARGE SCALE GENOMIC DNA]</scope>
    <source>
        <strain evidence="6">DSM 18733</strain>
    </source>
</reference>
<gene>
    <name evidence="5" type="ORF">SAMN05661044_02912</name>
</gene>
<dbReference type="InterPro" id="IPR012334">
    <property type="entry name" value="Pectin_lyas_fold"/>
</dbReference>
<name>A0A1H7RBM5_OLID1</name>
<dbReference type="SUPFAM" id="SSF51126">
    <property type="entry name" value="Pectin lyase-like"/>
    <property type="match status" value="1"/>
</dbReference>
<dbReference type="PANTHER" id="PTHR31339:SF9">
    <property type="entry name" value="PLASMIN AND FIBRONECTIN-BINDING PROTEIN A"/>
    <property type="match status" value="1"/>
</dbReference>
<dbReference type="Gene3D" id="2.160.20.10">
    <property type="entry name" value="Single-stranded right-handed beta-helix, Pectin lyase-like"/>
    <property type="match status" value="1"/>
</dbReference>
<organism evidence="5 6">
    <name type="scientific">Olivibacter domesticus</name>
    <name type="common">Pseudosphingobacterium domesticum</name>
    <dbReference type="NCBI Taxonomy" id="407022"/>
    <lineage>
        <taxon>Bacteria</taxon>
        <taxon>Pseudomonadati</taxon>
        <taxon>Bacteroidota</taxon>
        <taxon>Sphingobacteriia</taxon>
        <taxon>Sphingobacteriales</taxon>
        <taxon>Sphingobacteriaceae</taxon>
        <taxon>Olivibacter</taxon>
    </lineage>
</organism>
<dbReference type="Pfam" id="PF00295">
    <property type="entry name" value="Glyco_hydro_28"/>
    <property type="match status" value="1"/>
</dbReference>
<dbReference type="Proteomes" id="UP000199421">
    <property type="component" value="Unassembled WGS sequence"/>
</dbReference>
<dbReference type="InterPro" id="IPR051801">
    <property type="entry name" value="GH28_Enzymes"/>
</dbReference>
<protein>
    <submittedName>
        <fullName evidence="5">Polygalacturonase</fullName>
    </submittedName>
</protein>
<keyword evidence="3 4" id="KW-0326">Glycosidase</keyword>